<evidence type="ECO:0000313" key="2">
    <source>
        <dbReference type="EMBL" id="KAA1083555.1"/>
    </source>
</evidence>
<reference evidence="5 6" key="1">
    <citation type="submission" date="2019-05" db="EMBL/GenBank/DDBJ databases">
        <title>Emergence of the Ug99 lineage of the wheat stem rust pathogen through somatic hybridization.</title>
        <authorList>
            <person name="Li F."/>
            <person name="Upadhyaya N.M."/>
            <person name="Sperschneider J."/>
            <person name="Matny O."/>
            <person name="Nguyen-Phuc H."/>
            <person name="Mago R."/>
            <person name="Raley C."/>
            <person name="Miller M.E."/>
            <person name="Silverstein K.A.T."/>
            <person name="Henningsen E."/>
            <person name="Hirsch C.D."/>
            <person name="Visser B."/>
            <person name="Pretorius Z.A."/>
            <person name="Steffenson B.J."/>
            <person name="Schwessinger B."/>
            <person name="Dodds P.N."/>
            <person name="Figueroa M."/>
        </authorList>
    </citation>
    <scope>NUCLEOTIDE SEQUENCE [LARGE SCALE GENOMIC DNA]</scope>
    <source>
        <strain evidence="3">21-0</strain>
        <strain evidence="2 6">Ug99</strain>
    </source>
</reference>
<dbReference type="EMBL" id="VDEP01000113">
    <property type="protein sequence ID" value="KAA1130107.1"/>
    <property type="molecule type" value="Genomic_DNA"/>
</dbReference>
<keyword evidence="5" id="KW-1185">Reference proteome</keyword>
<keyword evidence="1" id="KW-0812">Transmembrane</keyword>
<accession>A0A5B0NXI6</accession>
<evidence type="ECO:0000313" key="4">
    <source>
        <dbReference type="EMBL" id="KAA1130107.1"/>
    </source>
</evidence>
<evidence type="ECO:0000256" key="1">
    <source>
        <dbReference type="SAM" id="Phobius"/>
    </source>
</evidence>
<evidence type="ECO:0000313" key="5">
    <source>
        <dbReference type="Proteomes" id="UP000324748"/>
    </source>
</evidence>
<gene>
    <name evidence="3" type="ORF">PGT21_004591</name>
    <name evidence="4" type="ORF">PGTUg99_012076</name>
    <name evidence="2" type="ORF">PGTUg99_036086</name>
</gene>
<dbReference type="AlphaFoldDB" id="A0A5B0NXI6"/>
<keyword evidence="1" id="KW-0472">Membrane</keyword>
<evidence type="ECO:0000313" key="6">
    <source>
        <dbReference type="Proteomes" id="UP000325313"/>
    </source>
</evidence>
<evidence type="ECO:0000313" key="3">
    <source>
        <dbReference type="EMBL" id="KAA1093961.1"/>
    </source>
</evidence>
<protein>
    <submittedName>
        <fullName evidence="3">Uncharacterized protein</fullName>
    </submittedName>
</protein>
<dbReference type="Proteomes" id="UP000325313">
    <property type="component" value="Unassembled WGS sequence"/>
</dbReference>
<dbReference type="EMBL" id="VDEP01000438">
    <property type="protein sequence ID" value="KAA1083555.1"/>
    <property type="molecule type" value="Genomic_DNA"/>
</dbReference>
<proteinExistence type="predicted"/>
<sequence>MVHQAIAILMMFSILIICCIGQPIASPALTRRDEPTTNNVLTKRRVKTQSLNDNIQTEDVSTNEVGPNKVVKTMAKPAPF</sequence>
<feature type="transmembrane region" description="Helical" evidence="1">
    <location>
        <begin position="6"/>
        <end position="25"/>
    </location>
</feature>
<dbReference type="Proteomes" id="UP000324748">
    <property type="component" value="Unassembled WGS sequence"/>
</dbReference>
<organism evidence="3 5">
    <name type="scientific">Puccinia graminis f. sp. tritici</name>
    <dbReference type="NCBI Taxonomy" id="56615"/>
    <lineage>
        <taxon>Eukaryota</taxon>
        <taxon>Fungi</taxon>
        <taxon>Dikarya</taxon>
        <taxon>Basidiomycota</taxon>
        <taxon>Pucciniomycotina</taxon>
        <taxon>Pucciniomycetes</taxon>
        <taxon>Pucciniales</taxon>
        <taxon>Pucciniaceae</taxon>
        <taxon>Puccinia</taxon>
    </lineage>
</organism>
<name>A0A5B0NXI6_PUCGR</name>
<dbReference type="EMBL" id="VSWC01000079">
    <property type="protein sequence ID" value="KAA1093961.1"/>
    <property type="molecule type" value="Genomic_DNA"/>
</dbReference>
<keyword evidence="1" id="KW-1133">Transmembrane helix</keyword>
<comment type="caution">
    <text evidence="3">The sequence shown here is derived from an EMBL/GenBank/DDBJ whole genome shotgun (WGS) entry which is preliminary data.</text>
</comment>